<dbReference type="AlphaFoldDB" id="A0AAV3U2C7"/>
<name>A0AAV3U2C7_9ALTE</name>
<organism evidence="1 2">
    <name type="scientific">Halioxenophilus aromaticivorans</name>
    <dbReference type="NCBI Taxonomy" id="1306992"/>
    <lineage>
        <taxon>Bacteria</taxon>
        <taxon>Pseudomonadati</taxon>
        <taxon>Pseudomonadota</taxon>
        <taxon>Gammaproteobacteria</taxon>
        <taxon>Alteromonadales</taxon>
        <taxon>Alteromonadaceae</taxon>
        <taxon>Halioxenophilus</taxon>
    </lineage>
</organism>
<comment type="caution">
    <text evidence="1">The sequence shown here is derived from an EMBL/GenBank/DDBJ whole genome shotgun (WGS) entry which is preliminary data.</text>
</comment>
<proteinExistence type="predicted"/>
<gene>
    <name evidence="1" type="ORF">GCM10025791_22200</name>
</gene>
<accession>A0AAV3U2C7</accession>
<sequence>MPRRPLGAGVFAGGRAAFALRIAGCCGPLYVGWLFFITTEKTHKNAPLGGGKITPAALMGK</sequence>
<protein>
    <submittedName>
        <fullName evidence="1">Uncharacterized protein</fullName>
    </submittedName>
</protein>
<dbReference type="EMBL" id="BAABLX010000016">
    <property type="protein sequence ID" value="GAA4943089.1"/>
    <property type="molecule type" value="Genomic_DNA"/>
</dbReference>
<evidence type="ECO:0000313" key="2">
    <source>
        <dbReference type="Proteomes" id="UP001409585"/>
    </source>
</evidence>
<reference evidence="2" key="1">
    <citation type="journal article" date="2019" name="Int. J. Syst. Evol. Microbiol.">
        <title>The Global Catalogue of Microorganisms (GCM) 10K type strain sequencing project: providing services to taxonomists for standard genome sequencing and annotation.</title>
        <authorList>
            <consortium name="The Broad Institute Genomics Platform"/>
            <consortium name="The Broad Institute Genome Sequencing Center for Infectious Disease"/>
            <person name="Wu L."/>
            <person name="Ma J."/>
        </authorList>
    </citation>
    <scope>NUCLEOTIDE SEQUENCE [LARGE SCALE GENOMIC DNA]</scope>
    <source>
        <strain evidence="2">JCM 19134</strain>
    </source>
</reference>
<evidence type="ECO:0000313" key="1">
    <source>
        <dbReference type="EMBL" id="GAA4943089.1"/>
    </source>
</evidence>
<keyword evidence="2" id="KW-1185">Reference proteome</keyword>
<dbReference type="Proteomes" id="UP001409585">
    <property type="component" value="Unassembled WGS sequence"/>
</dbReference>